<sequence>MMINENIIDIDGNMITDLNEESEQPAVSEKTIESAPFIDSSQAETANEEGSLTAEDYFLFERNFDGRSYSISAKDVETLPSLVTIPSTHNGLPVTVIKENSFAFCSQLSILLFEEPSNIRIIESYAFYHCSGLESIVLPDRVERLCCGAFASCSLLQQVYFESIKPPSLEDGVFYETSEYLLLYVPKHTLSSYLGTPSWQKYKDLIMTSPQTIPTNLGFFLFELNSDGESYSVFAKTEAVLPYYLAIPWYYNQKRVTVIGRYAFWGIKIRDVLIPDTVEKIDNNAFLYGTTRYNPDYIYGESILEHVKFGRNSSLTEIGMVAFGGNLLLREIKLPETLRIIHDHAFFSSGLTEIYIPKSLESMGLRVFYQALNLERITVDHRNLYYKDIDGIMYNLDGTTLIAYPLGKESYSYSLPDTVTDFGIHIFWGNRYLRVLYLNSDTPPAMNSNFSSMLPSFKIYVPDGSYEAYVNAPGWQAYKDIIYKNSIIRNEFAIIGNELIQYVGNAPEIMIPKDIVQIRDYALTSCSALEKILVEEGNISYTSSEGVLFNSHMTKLINYPPARKTTEYEVPSTVTAVGMAAFFDSNGLSVLKVHNQLEAIEDYAFLRCFRLYRLINLDAEDHLARIGIQAFYRCTTIKEVSLLAIQYLASAAFSICSDLNKITLGPDFIDFRGMFLSADTNLTQVDLNVYALIPPKASGFSFSAIKTIHVPAQSAELYKSTPPWSGYSNKIFPLTIPLMK</sequence>
<name>A0ACD1A8B3_9FIRM</name>
<evidence type="ECO:0000313" key="1">
    <source>
        <dbReference type="EMBL" id="QOX62651.1"/>
    </source>
</evidence>
<organism evidence="1 2">
    <name type="scientific">Anoxybacterium hadale</name>
    <dbReference type="NCBI Taxonomy" id="3408580"/>
    <lineage>
        <taxon>Bacteria</taxon>
        <taxon>Bacillati</taxon>
        <taxon>Bacillota</taxon>
        <taxon>Clostridia</taxon>
        <taxon>Peptostreptococcales</taxon>
        <taxon>Anaerovoracaceae</taxon>
        <taxon>Anoxybacterium</taxon>
    </lineage>
</organism>
<evidence type="ECO:0000313" key="2">
    <source>
        <dbReference type="Proteomes" id="UP000594014"/>
    </source>
</evidence>
<reference evidence="1" key="1">
    <citation type="submission" date="2019-08" db="EMBL/GenBank/DDBJ databases">
        <title>Genome sequence of Clostridiales bacterium MT110.</title>
        <authorList>
            <person name="Cao J."/>
        </authorList>
    </citation>
    <scope>NUCLEOTIDE SEQUENCE</scope>
    <source>
        <strain evidence="1">MT110</strain>
    </source>
</reference>
<keyword evidence="2" id="KW-1185">Reference proteome</keyword>
<dbReference type="Proteomes" id="UP000594014">
    <property type="component" value="Chromosome"/>
</dbReference>
<protein>
    <submittedName>
        <fullName evidence="1">Leucine-rich repeat protein</fullName>
    </submittedName>
</protein>
<gene>
    <name evidence="1" type="ORF">FRZ06_04460</name>
</gene>
<dbReference type="EMBL" id="CP042469">
    <property type="protein sequence ID" value="QOX62651.1"/>
    <property type="molecule type" value="Genomic_DNA"/>
</dbReference>
<proteinExistence type="predicted"/>
<accession>A0ACD1A8B3</accession>